<dbReference type="SUPFAM" id="SSF54060">
    <property type="entry name" value="His-Me finger endonucleases"/>
    <property type="match status" value="1"/>
</dbReference>
<proteinExistence type="predicted"/>
<reference evidence="2 3" key="1">
    <citation type="submission" date="2019-07" db="EMBL/GenBank/DDBJ databases">
        <title>Genome sequencing of KACC 19320.</title>
        <authorList>
            <person name="Heo J."/>
            <person name="Kim S.-J."/>
            <person name="Kim J.-S."/>
            <person name="Hong S.-B."/>
            <person name="Kwon S.-W."/>
        </authorList>
    </citation>
    <scope>NUCLEOTIDE SEQUENCE [LARGE SCALE GENOMIC DNA]</scope>
    <source>
        <strain evidence="2 3">KACC 19320</strain>
    </source>
</reference>
<evidence type="ECO:0000313" key="2">
    <source>
        <dbReference type="EMBL" id="QDK70324.1"/>
    </source>
</evidence>
<dbReference type="RefSeq" id="WP_142765939.1">
    <property type="nucleotide sequence ID" value="NZ_CP041356.1"/>
</dbReference>
<feature type="domain" description="HNH nuclease" evidence="1">
    <location>
        <begin position="35"/>
        <end position="59"/>
    </location>
</feature>
<dbReference type="InterPro" id="IPR003615">
    <property type="entry name" value="HNH_nuc"/>
</dbReference>
<dbReference type="EMBL" id="CP041356">
    <property type="protein sequence ID" value="QDK70324.1"/>
    <property type="molecule type" value="Genomic_DNA"/>
</dbReference>
<protein>
    <recommendedName>
        <fullName evidence="1">HNH nuclease domain-containing protein</fullName>
    </recommendedName>
</protein>
<accession>A0A514Z6V2</accession>
<dbReference type="KEGG" id="lack:FLP15_03010"/>
<dbReference type="Gene3D" id="3.90.75.20">
    <property type="match status" value="1"/>
</dbReference>
<evidence type="ECO:0000313" key="3">
    <source>
        <dbReference type="Proteomes" id="UP000315128"/>
    </source>
</evidence>
<dbReference type="Pfam" id="PF13392">
    <property type="entry name" value="HNH_3"/>
    <property type="match status" value="1"/>
</dbReference>
<evidence type="ECO:0000259" key="1">
    <source>
        <dbReference type="Pfam" id="PF13392"/>
    </source>
</evidence>
<organism evidence="2 3">
    <name type="scientific">Lactococcus protaetiae</name>
    <dbReference type="NCBI Taxonomy" id="2592653"/>
    <lineage>
        <taxon>Bacteria</taxon>
        <taxon>Bacillati</taxon>
        <taxon>Bacillota</taxon>
        <taxon>Bacilli</taxon>
        <taxon>Lactobacillales</taxon>
        <taxon>Streptococcaceae</taxon>
        <taxon>Lactococcus</taxon>
    </lineage>
</organism>
<keyword evidence="3" id="KW-1185">Reference proteome</keyword>
<dbReference type="InterPro" id="IPR044925">
    <property type="entry name" value="His-Me_finger_sf"/>
</dbReference>
<dbReference type="Proteomes" id="UP000315128">
    <property type="component" value="Chromosome"/>
</dbReference>
<gene>
    <name evidence="2" type="ORF">FLP15_03010</name>
</gene>
<name>A0A514Z6V2_9LACT</name>
<dbReference type="AlphaFoldDB" id="A0A514Z6V2"/>
<sequence>MGTKVALNVEGIKITKYVRRLVYCVFNNCKDVDCITHKDGDKYNNNLDNLVARTRHQHACYTNSNRYLSKSLKNKKVVKIDISTRKIEQVNLSIYTGAKYKEEYKKILNAISPIYKGGSITRDGALYFVEGEKYQLINKIQSCIKTDEILLRNIDIYNVFKKSIRKKIKVNKNYLQILEET</sequence>